<dbReference type="Gene3D" id="3.40.50.150">
    <property type="entry name" value="Vaccinia Virus protein VP39"/>
    <property type="match status" value="1"/>
</dbReference>
<evidence type="ECO:0000313" key="4">
    <source>
        <dbReference type="EMBL" id="RBP16813.1"/>
    </source>
</evidence>
<dbReference type="CDD" id="cd02440">
    <property type="entry name" value="AdoMet_MTases"/>
    <property type="match status" value="1"/>
</dbReference>
<evidence type="ECO:0000256" key="1">
    <source>
        <dbReference type="ARBA" id="ARBA00005369"/>
    </source>
</evidence>
<dbReference type="OrthoDB" id="9810066at2"/>
<evidence type="ECO:0000256" key="2">
    <source>
        <dbReference type="ARBA" id="ARBA00013346"/>
    </source>
</evidence>
<dbReference type="AlphaFoldDB" id="A0A366FQ41"/>
<keyword evidence="5" id="KW-1185">Reference proteome</keyword>
<keyword evidence="4" id="KW-0808">Transferase</keyword>
<dbReference type="GO" id="GO:0005737">
    <property type="term" value="C:cytoplasm"/>
    <property type="evidence" value="ECO:0007669"/>
    <property type="project" value="TreeGrafter"/>
</dbReference>
<evidence type="ECO:0000313" key="5">
    <source>
        <dbReference type="Proteomes" id="UP000253529"/>
    </source>
</evidence>
<dbReference type="Proteomes" id="UP000253529">
    <property type="component" value="Unassembled WGS sequence"/>
</dbReference>
<dbReference type="PANTHER" id="PTHR11579">
    <property type="entry name" value="PROTEIN-L-ISOASPARTATE O-METHYLTRANSFERASE"/>
    <property type="match status" value="1"/>
</dbReference>
<dbReference type="SUPFAM" id="SSF53335">
    <property type="entry name" value="S-adenosyl-L-methionine-dependent methyltransferases"/>
    <property type="match status" value="1"/>
</dbReference>
<dbReference type="PANTHER" id="PTHR11579:SF18">
    <property type="entry name" value="PROTEIN-L-ISOASPARTATE O-METHYLTRANSFERASE"/>
    <property type="match status" value="1"/>
</dbReference>
<dbReference type="Pfam" id="PF01135">
    <property type="entry name" value="PCMT"/>
    <property type="match status" value="1"/>
</dbReference>
<reference evidence="4 5" key="1">
    <citation type="submission" date="2018-06" db="EMBL/GenBank/DDBJ databases">
        <title>Genomic Encyclopedia of Type Strains, Phase IV (KMG-IV): sequencing the most valuable type-strain genomes for metagenomic binning, comparative biology and taxonomic classification.</title>
        <authorList>
            <person name="Goeker M."/>
        </authorList>
    </citation>
    <scope>NUCLEOTIDE SEQUENCE [LARGE SCALE GENOMIC DNA]</scope>
    <source>
        <strain evidence="4 5">DSM 24875</strain>
    </source>
</reference>
<sequence length="217" mass="23271">MSASEAEERAQFTLAMRAKGIESIDLLRALERVPRALFMPQRFADLSGRDIALPIGCGQTSPPPSAVAAMIAALDIQPTDTVCEIGTGTGYCTALLAQFAKEVVSLERFQTLAVEAAARVRAFGLGHVEILWADGFEQRSVRRRFDKVIAHGIVVPPAREFLDLLAPGGAMVASLAKAGAAHRIVRLTLADDGPVRIADYGRARGLRPLERGLSRAL</sequence>
<accession>A0A366FQ41</accession>
<dbReference type="InterPro" id="IPR029063">
    <property type="entry name" value="SAM-dependent_MTases_sf"/>
</dbReference>
<dbReference type="EMBL" id="QNRK01000004">
    <property type="protein sequence ID" value="RBP16813.1"/>
    <property type="molecule type" value="Genomic_DNA"/>
</dbReference>
<gene>
    <name evidence="4" type="ORF">DFR50_10490</name>
</gene>
<proteinExistence type="inferred from homology"/>
<dbReference type="GO" id="GO:0032259">
    <property type="term" value="P:methylation"/>
    <property type="evidence" value="ECO:0007669"/>
    <property type="project" value="UniProtKB-KW"/>
</dbReference>
<comment type="similarity">
    <text evidence="1">Belongs to the methyltransferase superfamily. L-isoaspartyl/D-aspartyl protein methyltransferase family.</text>
</comment>
<dbReference type="GO" id="GO:0004719">
    <property type="term" value="F:protein-L-isoaspartate (D-aspartate) O-methyltransferase activity"/>
    <property type="evidence" value="ECO:0007669"/>
    <property type="project" value="InterPro"/>
</dbReference>
<evidence type="ECO:0000256" key="3">
    <source>
        <dbReference type="ARBA" id="ARBA00030757"/>
    </source>
</evidence>
<dbReference type="InterPro" id="IPR000682">
    <property type="entry name" value="PCMT"/>
</dbReference>
<protein>
    <recommendedName>
        <fullName evidence="2">Protein-L-isoaspartate O-methyltransferase</fullName>
    </recommendedName>
    <alternativeName>
        <fullName evidence="3">Protein L-isoaspartyl methyltransferase</fullName>
    </alternativeName>
</protein>
<comment type="caution">
    <text evidence="4">The sequence shown here is derived from an EMBL/GenBank/DDBJ whole genome shotgun (WGS) entry which is preliminary data.</text>
</comment>
<name>A0A366FQ41_9HYPH</name>
<keyword evidence="4" id="KW-0489">Methyltransferase</keyword>
<dbReference type="RefSeq" id="WP_113888053.1">
    <property type="nucleotide sequence ID" value="NZ_QNRK01000004.1"/>
</dbReference>
<organism evidence="4 5">
    <name type="scientific">Roseiarcus fermentans</name>
    <dbReference type="NCBI Taxonomy" id="1473586"/>
    <lineage>
        <taxon>Bacteria</taxon>
        <taxon>Pseudomonadati</taxon>
        <taxon>Pseudomonadota</taxon>
        <taxon>Alphaproteobacteria</taxon>
        <taxon>Hyphomicrobiales</taxon>
        <taxon>Roseiarcaceae</taxon>
        <taxon>Roseiarcus</taxon>
    </lineage>
</organism>